<evidence type="ECO:0000256" key="4">
    <source>
        <dbReference type="ARBA" id="ARBA00012485"/>
    </source>
</evidence>
<feature type="active site" description="Glycyl thioester intermediate" evidence="12">
    <location>
        <position position="3332"/>
    </location>
</feature>
<dbReference type="Gene3D" id="3.30.2410.10">
    <property type="entry name" value="Hect, E3 ligase catalytic domain"/>
    <property type="match status" value="1"/>
</dbReference>
<dbReference type="SUPFAM" id="SSF56204">
    <property type="entry name" value="Hect, E3 ligase catalytic domain"/>
    <property type="match status" value="1"/>
</dbReference>
<comment type="caution">
    <text evidence="15">The sequence shown here is derived from an EMBL/GenBank/DDBJ whole genome shotgun (WGS) entry which is preliminary data.</text>
</comment>
<reference evidence="15 16" key="1">
    <citation type="journal article" date="2019" name="Front. Genet.">
        <title>Whole-Genome Sequencing of the Opportunistic Yeast Pathogen Candida inconspicua Uncovers Its Hybrid Origin.</title>
        <authorList>
            <person name="Mixao V."/>
            <person name="Hansen A.P."/>
            <person name="Saus E."/>
            <person name="Boekhout T."/>
            <person name="Lass-Florl C."/>
            <person name="Gabaldon T."/>
        </authorList>
    </citation>
    <scope>NUCLEOTIDE SEQUENCE [LARGE SCALE GENOMIC DNA]</scope>
    <source>
        <strain evidence="15 16">CBS 180</strain>
    </source>
</reference>
<dbReference type="InterPro" id="IPR000569">
    <property type="entry name" value="HECT_dom"/>
</dbReference>
<comment type="subcellular location">
    <subcellularLocation>
        <location evidence="2">Nucleus</location>
    </subcellularLocation>
</comment>
<accession>A0A4T0X5Y6</accession>
<dbReference type="PANTHER" id="PTHR11254">
    <property type="entry name" value="HECT DOMAIN UBIQUITIN-PROTEIN LIGASE"/>
    <property type="match status" value="1"/>
</dbReference>
<evidence type="ECO:0000256" key="1">
    <source>
        <dbReference type="ARBA" id="ARBA00000885"/>
    </source>
</evidence>
<sequence length="3365" mass="383664">MLIKEKDHLENEDSTPPEIKTEVEFLASCSIDKLTEKLNIYYPKDWDGSHPNLKHYIPLLNRIDIILENHIKKYGLDCHNIAPIDVPYEEVQIIVTCVNYSNQLLEYSTNREIYNSHGYVADLIFSNSLDIKISAMKLLCCLSEKFATHFPVKFTLPKRHRDILVDFIKVFPPQSVRTTPGPTPIEINNFDHHISSRSSSVVPETYLDHTSKLNTKQKKTKKDSDVVHISLHDCMRPEFVTPSSWKCLNYEYYKTGTVHSNLVSKDSKKRKLKKDLSGEGLRTFTLSSDSLKKLSMQQIFDKAASVIPKEKWSDFVLHVYTAISYSGKSFDCLALRGKLVSFKCITIALAACNITYSTFVGLVFDEEPYLLSYLCDLVNPDNHIPREPCIAALRAFVNISSKKNGASDLMRAMGGNVSHGLLFHILKTILKHTKDNKFSNDQIYMNYLYNILANFLENKSLATHLRSAGLMKIFLEFLSLRNNYRMTRSGPLHLIEIFTEVLPEALDEFVLHDGFNVIISLLQFEVDFAIDNPGYEGGAPKNSNLSHIITARQVKLLNFLLKLIISLITNYPGDRMRNLYDSPMLGSINKIFLNPKLFGYELLFNSVRIITTVINNEPTAYSILKEAAVIDTFLDNFESFLLPDCDLILELPDAINAISLNNGGLASVKEKLIIPKLFSIFSHIDICKQLVVVENVMSLGHAIDELARHHPALKDVVHEQILKLINEIPSQVHFEALDFYQSENGALYRSRMDPEIHVESGRMPLERWETSSEASIVQCALIFIASIFENSKEWKRLFGQIDMNNLFKFVTLENAPFDYSLSKTIIHFRNIIKWIDQTTRSYCLPYLIDKIKETLSKIKEFVEYPIASESYFAQFDGTCDSTLQAKARETLSNLGIMNSLLFVLSDFYSKLHKYQPNKVWDIAEAFASQSGLQLIRDLCRFYRRLAIEEVLLHTTTPSKVACNAFTLVQSISIKQKEIGMPPPENANWNGTSAKFKNISVLYFNFSRSKFWLRNIFNSFCSINSKRSENKFLYGAATKYAIAIITEYTNNMMDILKDINTESKELRCGYIFCILNQLYLNLFNSLAASAAVNPTMSICLLQNKNFPYLKDLIVELFKILETCDSKEIKAFAEKSYVTIEIPSIVLAALSQLLNIFSDIGSVNAMNSVSNGDKLYAYLGDASSDYVAESLVSVQVQSAVACFVVLDEILSEDGCNLLNTIPEKLTENIVEGIVSISKAAFTNFKPHPLKFKGRLYPISAETTTPSDFNVKFLCEAGASEEEAKEILVFFNDNVEVLLDESVESLTENFDLPSIDWSSILSATYVRPTIKPIHLNFSPKYDIDTIDDLNFNISTKEQRFISQWILLAQLFPESVLSISNLVVSVFGKSFSENMNEVLDPLFEAVGSLNFESDDVVQGKKLFATLSLIAQIFAKLSFSKYFSNIQHLVSILLPHMTLSNVQKLWFPSAIMNFNRIFVGTKAPYAPSTPKVEVASKFPPYLISPPDINVLDSSVESTLYDTLLQIDEFSDEKLLCEVATLIMLLCDTNEKASFLSESKVIKAFVLYVKNQKSTSNVHKQVIQVLRRSIESDEIIKVYLEKEICNLLTYKRASTNDKSQPKKLKVRDLKSFLEDNAALVFRKPQLLAEVIGERCIIKPLNKHYKAPLISLLSDNDKKILQEHGISIEDRLAHPAQSSASIMNFLLSELMNISRKDMMSGIPTDLDMEPKQKDQISEEVINNNRLLAYTIFLLQTISELLFSYTSCKSEFLTFSKKAKDQTNKKPRSTALNMLIHKFITINSLERESDAIHRVHELLVSLGQACVLGLVSTVPINGIDYDSVNETHIDFTFIRKFTVDILVKILKETESSKKTSVIKYARIVDLLSLVRKLCGEEISTLVSINVDDDITANDGYHFTKELLDKKFVNVVSGIMARLDMNFPYMEQVVSAVLKLYSLLGEIKVTYQDALKVNNETIDDEELYDEEIDEKDEEEPDILRNSTLGMYDLDDVEDEDDFDDEFDDELLDDGIEIILSDHGDGGSDVEIIDELNGDSEVEEVNTDNVHDDEASDSDVIITDGDRENDFSRHLRDNQIDFVYESSEDVSDMSEDDEMIDSHEIQDYVSGGEDMSEDDGYLINGSSGSETDGDEEDGDIIELDLESIDDEDVDGHSDSDDSAILQEWLDEYESGEMNDHMQLQSRRDSSAARNHQHVASRLVFPPTESGIPLPMEVDINDNSRSSFMEFTQALLDRRTNANISPSLLDFRRMLEPLKSYRNQSFCTIKSTTQRWQDIAELYVGTNVLYRVIPDIIRRVYEKSNIITEEQKRIMEEKEARKRREREEEEEEKRKQKAKEEEEQRQREQIEEHATENSENNGESSEPVFVEIGGRQVDISGTGIDQEFLLALPDDMRQEVYDQHIQQSRIEEGGRDAIDFLRNLNLRSGFIPDTELSRVVRIPTRAFEDDSVDEESDENGDDIDDDNDEDDDNDSGADSLDLEDLDELDGNSINVRSFLDRHANYGLEMQRGNNVSTAVDSVSPAAKSYKSYFVPLVDRTGIAALLKLLFVPQVYYKRELFFKTVAYLCLSKHTRAELVAMVLYILQEGIKDQNSIASVYSQICGKALCFNKDSESSTIIEEFVCPAHCTTITLATQCIDVIQYLLENESSMRFHFVTEQDALSFMKRSSKKNKLKDSSYKFPINLLLNLLENRVIKEDTNLMDILSRSIQIATRPLPTMKAKLDELDKEEAEHNKKLPQLPVVPDRSLKQIINILVANECANKVFHQTIISIQNLSVLDNARVVFPRELSKKATQLSSKIVKELKELIVELKNTNKDVEDLPALSEFSSGASDQAKLLRVLTALDYLYQSVDNESDDIEELKTLYRNSSLGSLWGALSNCLNLLKEDDKMNYIAFILSPLIEALMVVCKHSKVQKMNTLEILEYEEGRELDFTNEPIESLFFTFTEEHKKILNHMIRNNSKLMSGPFALLIRNPRVLEFDNKRVYFEYKLHDDTLTDKKDKISINVRRDQVFLDSYRNIFFKPVDKIKKNTLEIKFNGEEGVDAGGVTREWYQVLSRQIFDPNYALFVPVASDKTTFHPNRTSWVNPEHLSFFKFVGMIIGKAIYDGYFLDCHFSRAVFKRLLGKPVSLKDMESLDLDYYKSLVWMLENDITDIIVETFSVETDDYGEHKIIDLIPNGHNVAVTEENKQEYVRLIVEYRLLTSVKDQMDNFLEGFYSMIPKDLISIFDEQELELLVSGLPDIDVDDWKNNTIYENYSASSPQVQWFWRAVKSFDAEERAKLLQFSTGTSKVPLNGFKELNGMNGIAKFSIHRVYNSTDRLPTAHTCFNQIDLPEYESYTKLRNALLLAIREGYEGFGFA</sequence>
<comment type="catalytic activity">
    <reaction evidence="1">
        <text>S-ubiquitinyl-[E2 ubiquitin-conjugating enzyme]-L-cysteine + [acceptor protein]-L-lysine = [E2 ubiquitin-conjugating enzyme]-L-cysteine + N(6)-ubiquitinyl-[acceptor protein]-L-lysine.</text>
        <dbReference type="EC" id="2.3.2.26"/>
    </reaction>
</comment>
<keyword evidence="7 12" id="KW-0833">Ubl conjugation pathway</keyword>
<evidence type="ECO:0000256" key="11">
    <source>
        <dbReference type="ARBA" id="ARBA00076267"/>
    </source>
</evidence>
<dbReference type="Proteomes" id="UP000307173">
    <property type="component" value="Unassembled WGS sequence"/>
</dbReference>
<protein>
    <recommendedName>
        <fullName evidence="4">HECT-type E3 ubiquitin transferase</fullName>
        <ecNumber evidence="4">2.3.2.26</ecNumber>
    </recommendedName>
    <alternativeName>
        <fullName evidence="11">HECT-type E3 ubiquitin transferase TOM1</fullName>
    </alternativeName>
</protein>
<dbReference type="EC" id="2.3.2.26" evidence="4"/>
<dbReference type="GO" id="GO:0005634">
    <property type="term" value="C:nucleus"/>
    <property type="evidence" value="ECO:0007669"/>
    <property type="project" value="UniProtKB-SubCell"/>
</dbReference>
<dbReference type="SMART" id="SM00119">
    <property type="entry name" value="HECTc"/>
    <property type="match status" value="1"/>
</dbReference>
<feature type="compositionally biased region" description="Low complexity" evidence="13">
    <location>
        <begin position="2362"/>
        <end position="2371"/>
    </location>
</feature>
<dbReference type="InterPro" id="IPR050409">
    <property type="entry name" value="E3_ubiq-protein_ligase"/>
</dbReference>
<evidence type="ECO:0000256" key="12">
    <source>
        <dbReference type="PROSITE-ProRule" id="PRU00104"/>
    </source>
</evidence>
<feature type="region of interest" description="Disordered" evidence="13">
    <location>
        <begin position="2321"/>
        <end position="2371"/>
    </location>
</feature>
<dbReference type="InterPro" id="IPR010309">
    <property type="entry name" value="E3_Ub_ligase_DUF908"/>
</dbReference>
<dbReference type="FunFam" id="3.30.2160.10:FF:000001">
    <property type="entry name" value="E3 ubiquitin-protein ligase NEDD4-like"/>
    <property type="match status" value="1"/>
</dbReference>
<evidence type="ECO:0000256" key="5">
    <source>
        <dbReference type="ARBA" id="ARBA00022448"/>
    </source>
</evidence>
<dbReference type="GO" id="GO:0051028">
    <property type="term" value="P:mRNA transport"/>
    <property type="evidence" value="ECO:0007669"/>
    <property type="project" value="UniProtKB-KW"/>
</dbReference>
<dbReference type="InterPro" id="IPR016024">
    <property type="entry name" value="ARM-type_fold"/>
</dbReference>
<dbReference type="EMBL" id="SELW01000142">
    <property type="protein sequence ID" value="TID30437.1"/>
    <property type="molecule type" value="Genomic_DNA"/>
</dbReference>
<feature type="region of interest" description="Disordered" evidence="13">
    <location>
        <begin position="2116"/>
        <end position="2142"/>
    </location>
</feature>
<feature type="domain" description="HECT" evidence="14">
    <location>
        <begin position="3033"/>
        <end position="3365"/>
    </location>
</feature>
<evidence type="ECO:0000256" key="2">
    <source>
        <dbReference type="ARBA" id="ARBA00004123"/>
    </source>
</evidence>
<evidence type="ECO:0000313" key="15">
    <source>
        <dbReference type="EMBL" id="TID30437.1"/>
    </source>
</evidence>
<feature type="region of interest" description="Disordered" evidence="13">
    <location>
        <begin position="2452"/>
        <end position="2487"/>
    </location>
</feature>
<keyword evidence="8" id="KW-0509">mRNA transport</keyword>
<organism evidence="15 16">
    <name type="scientific">Pichia inconspicua</name>
    <dbReference type="NCBI Taxonomy" id="52247"/>
    <lineage>
        <taxon>Eukaryota</taxon>
        <taxon>Fungi</taxon>
        <taxon>Dikarya</taxon>
        <taxon>Ascomycota</taxon>
        <taxon>Saccharomycotina</taxon>
        <taxon>Pichiomycetes</taxon>
        <taxon>Pichiales</taxon>
        <taxon>Pichiaceae</taxon>
        <taxon>Pichia</taxon>
    </lineage>
</organism>
<evidence type="ECO:0000256" key="9">
    <source>
        <dbReference type="ARBA" id="ARBA00023242"/>
    </source>
</evidence>
<evidence type="ECO:0000313" key="16">
    <source>
        <dbReference type="Proteomes" id="UP000307173"/>
    </source>
</evidence>
<evidence type="ECO:0000259" key="14">
    <source>
        <dbReference type="PROSITE" id="PS50237"/>
    </source>
</evidence>
<dbReference type="GO" id="GO:0000209">
    <property type="term" value="P:protein polyubiquitination"/>
    <property type="evidence" value="ECO:0007669"/>
    <property type="project" value="TreeGrafter"/>
</dbReference>
<dbReference type="Pfam" id="PF06025">
    <property type="entry name" value="DUF913"/>
    <property type="match status" value="1"/>
</dbReference>
<evidence type="ECO:0000256" key="6">
    <source>
        <dbReference type="ARBA" id="ARBA00022679"/>
    </source>
</evidence>
<dbReference type="FunFam" id="3.30.2410.10:FF:000004">
    <property type="entry name" value="E3 ubiquitin-protein ligase HUWE1, variant"/>
    <property type="match status" value="1"/>
</dbReference>
<dbReference type="InterPro" id="IPR010314">
    <property type="entry name" value="E3_Ub_ligase_DUF913"/>
</dbReference>
<dbReference type="Pfam" id="PF00632">
    <property type="entry name" value="HECT"/>
    <property type="match status" value="1"/>
</dbReference>
<dbReference type="InterPro" id="IPR035983">
    <property type="entry name" value="Hect_E3_ubiquitin_ligase"/>
</dbReference>
<evidence type="ECO:0000256" key="8">
    <source>
        <dbReference type="ARBA" id="ARBA00022816"/>
    </source>
</evidence>
<keyword evidence="16" id="KW-1185">Reference proteome</keyword>
<dbReference type="GO" id="GO:0061630">
    <property type="term" value="F:ubiquitin protein ligase activity"/>
    <property type="evidence" value="ECO:0007669"/>
    <property type="project" value="UniProtKB-EC"/>
</dbReference>
<evidence type="ECO:0000256" key="13">
    <source>
        <dbReference type="SAM" id="MobiDB-lite"/>
    </source>
</evidence>
<dbReference type="Gene3D" id="3.30.2160.10">
    <property type="entry name" value="Hect, E3 ligase catalytic domain"/>
    <property type="match status" value="1"/>
</dbReference>
<dbReference type="CDD" id="cd00078">
    <property type="entry name" value="HECTc"/>
    <property type="match status" value="1"/>
</dbReference>
<dbReference type="GO" id="GO:0005737">
    <property type="term" value="C:cytoplasm"/>
    <property type="evidence" value="ECO:0007669"/>
    <property type="project" value="TreeGrafter"/>
</dbReference>
<dbReference type="UniPathway" id="UPA00143"/>
<name>A0A4T0X5Y6_9ASCO</name>
<dbReference type="GO" id="GO:0006511">
    <property type="term" value="P:ubiquitin-dependent protein catabolic process"/>
    <property type="evidence" value="ECO:0007669"/>
    <property type="project" value="TreeGrafter"/>
</dbReference>
<feature type="region of interest" description="Disordered" evidence="13">
    <location>
        <begin position="2052"/>
        <end position="2071"/>
    </location>
</feature>
<dbReference type="SUPFAM" id="SSF48371">
    <property type="entry name" value="ARM repeat"/>
    <property type="match status" value="2"/>
</dbReference>
<dbReference type="Gene3D" id="3.90.1750.10">
    <property type="entry name" value="Hect, E3 ligase catalytic domains"/>
    <property type="match status" value="1"/>
</dbReference>
<dbReference type="FunFam" id="3.90.1750.10:FF:000003">
    <property type="entry name" value="E3 ubiquitin-protein ligase UPL1"/>
    <property type="match status" value="1"/>
</dbReference>
<keyword evidence="6" id="KW-0808">Transferase</keyword>
<dbReference type="PANTHER" id="PTHR11254:SF67">
    <property type="entry name" value="E3 UBIQUITIN-PROTEIN LIGASE HUWE1"/>
    <property type="match status" value="1"/>
</dbReference>
<evidence type="ECO:0000256" key="10">
    <source>
        <dbReference type="ARBA" id="ARBA00034494"/>
    </source>
</evidence>
<gene>
    <name evidence="15" type="ORF">CANINC_000948</name>
</gene>
<dbReference type="STRING" id="52247.A0A4T0X5Y6"/>
<feature type="compositionally biased region" description="Acidic residues" evidence="13">
    <location>
        <begin position="2454"/>
        <end position="2487"/>
    </location>
</feature>
<comment type="pathway">
    <text evidence="3">Protein modification; protein ubiquitination.</text>
</comment>
<evidence type="ECO:0000256" key="7">
    <source>
        <dbReference type="ARBA" id="ARBA00022786"/>
    </source>
</evidence>
<dbReference type="OrthoDB" id="8068875at2759"/>
<keyword evidence="9" id="KW-0539">Nucleus</keyword>
<keyword evidence="5" id="KW-0813">Transport</keyword>
<evidence type="ECO:0000256" key="3">
    <source>
        <dbReference type="ARBA" id="ARBA00004906"/>
    </source>
</evidence>
<dbReference type="Pfam" id="PF06012">
    <property type="entry name" value="DUF908"/>
    <property type="match status" value="1"/>
</dbReference>
<feature type="compositionally biased region" description="Basic and acidic residues" evidence="13">
    <location>
        <begin position="2321"/>
        <end position="2361"/>
    </location>
</feature>
<dbReference type="InterPro" id="IPR025527">
    <property type="entry name" value="HUWE1/Rev1_UBM"/>
</dbReference>
<dbReference type="Pfam" id="PF14377">
    <property type="entry name" value="UBM"/>
    <property type="match status" value="1"/>
</dbReference>
<dbReference type="PROSITE" id="PS50237">
    <property type="entry name" value="HECT"/>
    <property type="match status" value="1"/>
</dbReference>
<proteinExistence type="inferred from homology"/>
<comment type="similarity">
    <text evidence="10">Belongs to the UPL family. TOM1/PTR1 subfamily.</text>
</comment>